<reference evidence="2 3" key="1">
    <citation type="journal article" date="2015" name="Genome Biol. Evol.">
        <title>Phylogenomic analyses indicate that early fungi evolved digesting cell walls of algal ancestors of land plants.</title>
        <authorList>
            <person name="Chang Y."/>
            <person name="Wang S."/>
            <person name="Sekimoto S."/>
            <person name="Aerts A.L."/>
            <person name="Choi C."/>
            <person name="Clum A."/>
            <person name="LaButti K.M."/>
            <person name="Lindquist E.A."/>
            <person name="Yee Ngan C."/>
            <person name="Ohm R.A."/>
            <person name="Salamov A.A."/>
            <person name="Grigoriev I.V."/>
            <person name="Spatafora J.W."/>
            <person name="Berbee M.L."/>
        </authorList>
    </citation>
    <scope>NUCLEOTIDE SEQUENCE [LARGE SCALE GENOMIC DNA]</scope>
    <source>
        <strain evidence="2 3">JEL478</strain>
    </source>
</reference>
<feature type="region of interest" description="Disordered" evidence="1">
    <location>
        <begin position="1"/>
        <end position="68"/>
    </location>
</feature>
<accession>A0A139AMA9</accession>
<dbReference type="EMBL" id="KQ965744">
    <property type="protein sequence ID" value="KXS17889.1"/>
    <property type="molecule type" value="Genomic_DNA"/>
</dbReference>
<evidence type="ECO:0000256" key="1">
    <source>
        <dbReference type="SAM" id="MobiDB-lite"/>
    </source>
</evidence>
<sequence length="68" mass="7729">MCAYRKRATPVALSKRRADETARFGGDTHRDTKDLSFEPQLFHKCPDSHLPPHSPDDGVEFPDSLFQT</sequence>
<feature type="compositionally biased region" description="Basic and acidic residues" evidence="1">
    <location>
        <begin position="16"/>
        <end position="36"/>
    </location>
</feature>
<gene>
    <name evidence="2" type="ORF">M427DRAFT_54138</name>
</gene>
<organism evidence="2 3">
    <name type="scientific">Gonapodya prolifera (strain JEL478)</name>
    <name type="common">Monoblepharis prolifera</name>
    <dbReference type="NCBI Taxonomy" id="1344416"/>
    <lineage>
        <taxon>Eukaryota</taxon>
        <taxon>Fungi</taxon>
        <taxon>Fungi incertae sedis</taxon>
        <taxon>Chytridiomycota</taxon>
        <taxon>Chytridiomycota incertae sedis</taxon>
        <taxon>Monoblepharidomycetes</taxon>
        <taxon>Monoblepharidales</taxon>
        <taxon>Gonapodyaceae</taxon>
        <taxon>Gonapodya</taxon>
    </lineage>
</organism>
<evidence type="ECO:0000313" key="3">
    <source>
        <dbReference type="Proteomes" id="UP000070544"/>
    </source>
</evidence>
<proteinExistence type="predicted"/>
<dbReference type="AlphaFoldDB" id="A0A139AMA9"/>
<evidence type="ECO:0000313" key="2">
    <source>
        <dbReference type="EMBL" id="KXS17889.1"/>
    </source>
</evidence>
<protein>
    <submittedName>
        <fullName evidence="2">Uncharacterized protein</fullName>
    </submittedName>
</protein>
<name>A0A139AMA9_GONPJ</name>
<dbReference type="Proteomes" id="UP000070544">
    <property type="component" value="Unassembled WGS sequence"/>
</dbReference>
<keyword evidence="3" id="KW-1185">Reference proteome</keyword>